<evidence type="ECO:0000313" key="2">
    <source>
        <dbReference type="Proteomes" id="UP000823749"/>
    </source>
</evidence>
<name>A0AAV6HTU8_9ERIC</name>
<dbReference type="EMBL" id="JACTNZ010000013">
    <property type="protein sequence ID" value="KAG5517079.1"/>
    <property type="molecule type" value="Genomic_DNA"/>
</dbReference>
<dbReference type="AlphaFoldDB" id="A0AAV6HTU8"/>
<gene>
    <name evidence="1" type="ORF">RHGRI_037733</name>
</gene>
<protein>
    <submittedName>
        <fullName evidence="1">Uncharacterized protein</fullName>
    </submittedName>
</protein>
<accession>A0AAV6HTU8</accession>
<proteinExistence type="predicted"/>
<evidence type="ECO:0000313" key="1">
    <source>
        <dbReference type="EMBL" id="KAG5517079.1"/>
    </source>
</evidence>
<sequence length="78" mass="9460">MVLCKRARTKLCKREISFLHLDHQNHYFPNHQNCYYPSKRESTKQFHNSKNQVPLGVWSVQPRRDVNDTWDFSFSFCL</sequence>
<dbReference type="Proteomes" id="UP000823749">
    <property type="component" value="Chromosome 13"/>
</dbReference>
<comment type="caution">
    <text evidence="1">The sequence shown here is derived from an EMBL/GenBank/DDBJ whole genome shotgun (WGS) entry which is preliminary data.</text>
</comment>
<organism evidence="1 2">
    <name type="scientific">Rhododendron griersonianum</name>
    <dbReference type="NCBI Taxonomy" id="479676"/>
    <lineage>
        <taxon>Eukaryota</taxon>
        <taxon>Viridiplantae</taxon>
        <taxon>Streptophyta</taxon>
        <taxon>Embryophyta</taxon>
        <taxon>Tracheophyta</taxon>
        <taxon>Spermatophyta</taxon>
        <taxon>Magnoliopsida</taxon>
        <taxon>eudicotyledons</taxon>
        <taxon>Gunneridae</taxon>
        <taxon>Pentapetalae</taxon>
        <taxon>asterids</taxon>
        <taxon>Ericales</taxon>
        <taxon>Ericaceae</taxon>
        <taxon>Ericoideae</taxon>
        <taxon>Rhodoreae</taxon>
        <taxon>Rhododendron</taxon>
    </lineage>
</organism>
<keyword evidence="2" id="KW-1185">Reference proteome</keyword>
<reference evidence="1 2" key="1">
    <citation type="submission" date="2020-08" db="EMBL/GenBank/DDBJ databases">
        <title>Plant Genome Project.</title>
        <authorList>
            <person name="Zhang R.-G."/>
        </authorList>
    </citation>
    <scope>NUCLEOTIDE SEQUENCE [LARGE SCALE GENOMIC DNA]</scope>
    <source>
        <strain evidence="1">WSP0</strain>
        <tissue evidence="1">Leaf</tissue>
    </source>
</reference>